<dbReference type="AlphaFoldDB" id="A0AAD5M400"/>
<dbReference type="Proteomes" id="UP001196413">
    <property type="component" value="Unassembled WGS sequence"/>
</dbReference>
<name>A0AAD5M400_PARTN</name>
<keyword evidence="2" id="KW-1185">Reference proteome</keyword>
<protein>
    <submittedName>
        <fullName evidence="1">Uncharacterized protein</fullName>
    </submittedName>
</protein>
<reference evidence="1" key="1">
    <citation type="submission" date="2021-06" db="EMBL/GenBank/DDBJ databases">
        <title>Parelaphostrongylus tenuis whole genome reference sequence.</title>
        <authorList>
            <person name="Garwood T.J."/>
            <person name="Larsen P.A."/>
            <person name="Fountain-Jones N.M."/>
            <person name="Garbe J.R."/>
            <person name="Macchietto M.G."/>
            <person name="Kania S.A."/>
            <person name="Gerhold R.W."/>
            <person name="Richards J.E."/>
            <person name="Wolf T.M."/>
        </authorList>
    </citation>
    <scope>NUCLEOTIDE SEQUENCE</scope>
    <source>
        <strain evidence="1">MNPRO001-30</strain>
        <tissue evidence="1">Meninges</tissue>
    </source>
</reference>
<organism evidence="1 2">
    <name type="scientific">Parelaphostrongylus tenuis</name>
    <name type="common">Meningeal worm</name>
    <dbReference type="NCBI Taxonomy" id="148309"/>
    <lineage>
        <taxon>Eukaryota</taxon>
        <taxon>Metazoa</taxon>
        <taxon>Ecdysozoa</taxon>
        <taxon>Nematoda</taxon>
        <taxon>Chromadorea</taxon>
        <taxon>Rhabditida</taxon>
        <taxon>Rhabditina</taxon>
        <taxon>Rhabditomorpha</taxon>
        <taxon>Strongyloidea</taxon>
        <taxon>Metastrongylidae</taxon>
        <taxon>Parelaphostrongylus</taxon>
    </lineage>
</organism>
<accession>A0AAD5M400</accession>
<comment type="caution">
    <text evidence="1">The sequence shown here is derived from an EMBL/GenBank/DDBJ whole genome shotgun (WGS) entry which is preliminary data.</text>
</comment>
<evidence type="ECO:0000313" key="1">
    <source>
        <dbReference type="EMBL" id="KAJ1350183.1"/>
    </source>
</evidence>
<proteinExistence type="predicted"/>
<sequence>MGYRKVMSSQTPHAMTDDDHTARVSSRFCGIGCGMLFRELFDCEQKINADVCREHLRKLTAEYETSV</sequence>
<gene>
    <name evidence="1" type="ORF">KIN20_005913</name>
</gene>
<evidence type="ECO:0000313" key="2">
    <source>
        <dbReference type="Proteomes" id="UP001196413"/>
    </source>
</evidence>
<dbReference type="EMBL" id="JAHQIW010000810">
    <property type="protein sequence ID" value="KAJ1350183.1"/>
    <property type="molecule type" value="Genomic_DNA"/>
</dbReference>